<dbReference type="InterPro" id="IPR021145">
    <property type="entry name" value="Portal_protein_SPP1_Gp6-like"/>
</dbReference>
<comment type="caution">
    <text evidence="1">The sequence shown here is derived from an EMBL/GenBank/DDBJ whole genome shotgun (WGS) entry which is preliminary data.</text>
</comment>
<dbReference type="AlphaFoldDB" id="A0A9X1LTB7"/>
<keyword evidence="2" id="KW-1185">Reference proteome</keyword>
<reference evidence="1" key="1">
    <citation type="submission" date="2021-04" db="EMBL/GenBank/DDBJ databases">
        <title>Microbacterium tenobrionis sp. nov. and Microbacterium allomyrinae sp. nov., isolated from larvae of Tenobrio molitor and Allomyrina dichotoma, respectively.</title>
        <authorList>
            <person name="Lee S.D."/>
        </authorList>
    </citation>
    <scope>NUCLEOTIDE SEQUENCE</scope>
    <source>
        <strain evidence="1">BWT-G7</strain>
    </source>
</reference>
<evidence type="ECO:0000313" key="1">
    <source>
        <dbReference type="EMBL" id="MCC2031822.1"/>
    </source>
</evidence>
<sequence>MATTPEQWLPILAKRLDARMPAIVRLRKYSTDGDAPMPEMGKNTKKSWEAFQKKARTNYGGLGCQSLAGRIVPNAVRVGTARTSPAIDALRIVWRDNRLDVVFADAIMNMLSVRVGYLVVGTRDGKPIITSETPEKVITAADPAQPWRSRAALRAWRDQDLERDFAQVWVPGVRQRFSRPVKTVSGTIRGTVAGDWEPDGDPEVFDGPVPVYALENENGMAEFEPHIDVIDRINLGKLQRLVVTAYQAFKARALKNLPEQDDNGNDIDWSKRLDFAPGALIDLPEGIDVWESGAVDITPLLSGEKQDARDFAAVMRTPIDVFLPEGQNQSAAGANNAHKGEIQKAKNRIQRARGPMEGSLLDALRILGLDEGETIQVLFESPEHVSLTEKAAAAAQAKAAGKSSRWIAKNIWGMSPDEIDEEEADLAAEQLQTLALTGVPGGGTEF</sequence>
<dbReference type="Pfam" id="PF05133">
    <property type="entry name" value="SPP1_portal"/>
    <property type="match status" value="1"/>
</dbReference>
<proteinExistence type="predicted"/>
<protein>
    <submittedName>
        <fullName evidence="1">Phage portal protein</fullName>
    </submittedName>
</protein>
<accession>A0A9X1LTB7</accession>
<dbReference type="EMBL" id="JAGTTN010000002">
    <property type="protein sequence ID" value="MCC2031822.1"/>
    <property type="molecule type" value="Genomic_DNA"/>
</dbReference>
<evidence type="ECO:0000313" key="2">
    <source>
        <dbReference type="Proteomes" id="UP001139354"/>
    </source>
</evidence>
<dbReference type="RefSeq" id="WP_229383754.1">
    <property type="nucleotide sequence ID" value="NZ_JAGTTN010000002.1"/>
</dbReference>
<name>A0A9X1LTB7_9MICO</name>
<dbReference type="Proteomes" id="UP001139354">
    <property type="component" value="Unassembled WGS sequence"/>
</dbReference>
<organism evidence="1 2">
    <name type="scientific">Microbacterium allomyrinae</name>
    <dbReference type="NCBI Taxonomy" id="2830666"/>
    <lineage>
        <taxon>Bacteria</taxon>
        <taxon>Bacillati</taxon>
        <taxon>Actinomycetota</taxon>
        <taxon>Actinomycetes</taxon>
        <taxon>Micrococcales</taxon>
        <taxon>Microbacteriaceae</taxon>
        <taxon>Microbacterium</taxon>
    </lineage>
</organism>
<gene>
    <name evidence="1" type="ORF">KEC57_06445</name>
</gene>